<feature type="transmembrane region" description="Helical" evidence="1">
    <location>
        <begin position="140"/>
        <end position="158"/>
    </location>
</feature>
<feature type="transmembrane region" description="Helical" evidence="1">
    <location>
        <begin position="92"/>
        <end position="119"/>
    </location>
</feature>
<gene>
    <name evidence="2" type="ORF">ACFPT7_04825</name>
</gene>
<comment type="caution">
    <text evidence="2">The sequence shown here is derived from an EMBL/GenBank/DDBJ whole genome shotgun (WGS) entry which is preliminary data.</text>
</comment>
<keyword evidence="1" id="KW-0812">Transmembrane</keyword>
<keyword evidence="1" id="KW-1133">Transmembrane helix</keyword>
<evidence type="ECO:0000256" key="1">
    <source>
        <dbReference type="SAM" id="Phobius"/>
    </source>
</evidence>
<protein>
    <submittedName>
        <fullName evidence="2">DUF4383 domain-containing protein</fullName>
    </submittedName>
</protein>
<proteinExistence type="predicted"/>
<reference evidence="3" key="1">
    <citation type="journal article" date="2019" name="Int. J. Syst. Evol. Microbiol.">
        <title>The Global Catalogue of Microorganisms (GCM) 10K type strain sequencing project: providing services to taxonomists for standard genome sequencing and annotation.</title>
        <authorList>
            <consortium name="The Broad Institute Genomics Platform"/>
            <consortium name="The Broad Institute Genome Sequencing Center for Infectious Disease"/>
            <person name="Wu L."/>
            <person name="Ma J."/>
        </authorList>
    </citation>
    <scope>NUCLEOTIDE SEQUENCE [LARGE SCALE GENOMIC DNA]</scope>
    <source>
        <strain evidence="3">JCM 4087</strain>
    </source>
</reference>
<evidence type="ECO:0000313" key="2">
    <source>
        <dbReference type="EMBL" id="MFC5861605.1"/>
    </source>
</evidence>
<dbReference type="EMBL" id="JBHSPH010000002">
    <property type="protein sequence ID" value="MFC5861605.1"/>
    <property type="molecule type" value="Genomic_DNA"/>
</dbReference>
<evidence type="ECO:0000313" key="3">
    <source>
        <dbReference type="Proteomes" id="UP001596091"/>
    </source>
</evidence>
<dbReference type="Pfam" id="PF14325">
    <property type="entry name" value="DUF4383"/>
    <property type="match status" value="1"/>
</dbReference>
<feature type="transmembrane region" description="Helical" evidence="1">
    <location>
        <begin position="164"/>
        <end position="181"/>
    </location>
</feature>
<feature type="transmembrane region" description="Helical" evidence="1">
    <location>
        <begin position="39"/>
        <end position="57"/>
    </location>
</feature>
<feature type="transmembrane region" description="Helical" evidence="1">
    <location>
        <begin position="193"/>
        <end position="215"/>
    </location>
</feature>
<sequence>MTKFTMLTKITMAALVALAIALWIQWLSGDPSYPKFPPGPVIFLAIVGVMAWGRRWWWTPALGALIALLVTSGSFARMPAEIVRLTHPGSLGHFAAGIFVGKVLQLVALVVADVAGVAATIQNYRRRTTTGDGAQMACRFFGGIFVLMCALVMAGGIGDRYHNLMHLVWGALALGVSFLGATASKRYCIGSGLFYLTLAMLGLVLGNSAMNRAWYFGPIMLHTGDDIFHLVLGSIFLAIGIFSGREQKLHTLQHAE</sequence>
<organism evidence="2 3">
    <name type="scientific">Acidicapsa dinghuensis</name>
    <dbReference type="NCBI Taxonomy" id="2218256"/>
    <lineage>
        <taxon>Bacteria</taxon>
        <taxon>Pseudomonadati</taxon>
        <taxon>Acidobacteriota</taxon>
        <taxon>Terriglobia</taxon>
        <taxon>Terriglobales</taxon>
        <taxon>Acidobacteriaceae</taxon>
        <taxon>Acidicapsa</taxon>
    </lineage>
</organism>
<feature type="transmembrane region" description="Helical" evidence="1">
    <location>
        <begin position="62"/>
        <end position="80"/>
    </location>
</feature>
<keyword evidence="3" id="KW-1185">Reference proteome</keyword>
<accession>A0ABW1EC47</accession>
<name>A0ABW1EC47_9BACT</name>
<dbReference type="RefSeq" id="WP_263336988.1">
    <property type="nucleotide sequence ID" value="NZ_JAGSYH010000004.1"/>
</dbReference>
<dbReference type="Proteomes" id="UP001596091">
    <property type="component" value="Unassembled WGS sequence"/>
</dbReference>
<feature type="transmembrane region" description="Helical" evidence="1">
    <location>
        <begin position="227"/>
        <end position="244"/>
    </location>
</feature>
<keyword evidence="1" id="KW-0472">Membrane</keyword>